<evidence type="ECO:0000256" key="1">
    <source>
        <dbReference type="SAM" id="MobiDB-lite"/>
    </source>
</evidence>
<name>A0A8S9HCS9_BRACR</name>
<accession>A0A8S9HCS9</accession>
<protein>
    <submittedName>
        <fullName evidence="2">Uncharacterized protein</fullName>
    </submittedName>
</protein>
<feature type="region of interest" description="Disordered" evidence="1">
    <location>
        <begin position="1"/>
        <end position="37"/>
    </location>
</feature>
<reference evidence="2" key="1">
    <citation type="submission" date="2019-12" db="EMBL/GenBank/DDBJ databases">
        <title>Genome sequencing and annotation of Brassica cretica.</title>
        <authorList>
            <person name="Studholme D.J."/>
            <person name="Sarris P.F."/>
        </authorList>
    </citation>
    <scope>NUCLEOTIDE SEQUENCE</scope>
    <source>
        <strain evidence="2">PFS-001/15</strain>
        <tissue evidence="2">Leaf</tissue>
    </source>
</reference>
<dbReference type="Proteomes" id="UP000712281">
    <property type="component" value="Unassembled WGS sequence"/>
</dbReference>
<gene>
    <name evidence="2" type="ORF">F2Q68_00017370</name>
</gene>
<dbReference type="AlphaFoldDB" id="A0A8S9HCS9"/>
<proteinExistence type="predicted"/>
<organism evidence="2 3">
    <name type="scientific">Brassica cretica</name>
    <name type="common">Mustard</name>
    <dbReference type="NCBI Taxonomy" id="69181"/>
    <lineage>
        <taxon>Eukaryota</taxon>
        <taxon>Viridiplantae</taxon>
        <taxon>Streptophyta</taxon>
        <taxon>Embryophyta</taxon>
        <taxon>Tracheophyta</taxon>
        <taxon>Spermatophyta</taxon>
        <taxon>Magnoliopsida</taxon>
        <taxon>eudicotyledons</taxon>
        <taxon>Gunneridae</taxon>
        <taxon>Pentapetalae</taxon>
        <taxon>rosids</taxon>
        <taxon>malvids</taxon>
        <taxon>Brassicales</taxon>
        <taxon>Brassicaceae</taxon>
        <taxon>Brassiceae</taxon>
        <taxon>Brassica</taxon>
    </lineage>
</organism>
<comment type="caution">
    <text evidence="2">The sequence shown here is derived from an EMBL/GenBank/DDBJ whole genome shotgun (WGS) entry which is preliminary data.</text>
</comment>
<dbReference type="EMBL" id="QGKW02001940">
    <property type="protein sequence ID" value="KAF2556335.1"/>
    <property type="molecule type" value="Genomic_DNA"/>
</dbReference>
<sequence>MREAAKGLRAFQKERHSVREREGEESMREGRERMREAAKGLREIQKERLRERESDT</sequence>
<evidence type="ECO:0000313" key="2">
    <source>
        <dbReference type="EMBL" id="KAF2556335.1"/>
    </source>
</evidence>
<evidence type="ECO:0000313" key="3">
    <source>
        <dbReference type="Proteomes" id="UP000712281"/>
    </source>
</evidence>